<evidence type="ECO:0000256" key="1">
    <source>
        <dbReference type="SAM" id="MobiDB-lite"/>
    </source>
</evidence>
<evidence type="ECO:0000313" key="4">
    <source>
        <dbReference type="Proteomes" id="UP000694402"/>
    </source>
</evidence>
<dbReference type="GeneTree" id="ENSGT00490000044642"/>
<sequence length="236" mass="26510">MFCSSWDTLVVVYDNAPQFACSEFKMFAEHYEFRHISSRLLYPKSNGKAEKGVQIVKRLLKKAAHSGTDPFLAVLSYRASPLECVRSPAEILMGRKLRSRLPSFCLNDCPSAVKDRALQLKSRHKLFYDKAARVLLSLAAQDVVRIQGPDSRDKKATRRSYTVRTENGAVYRRNRQSLLRTQDTFEDTQDTGIVSLDTTKNSMRTSGDVTEGTGSGTEEPDTVPQTLNRPAGLQKD</sequence>
<dbReference type="Proteomes" id="UP000694402">
    <property type="component" value="Unassembled WGS sequence"/>
</dbReference>
<reference evidence="3" key="2">
    <citation type="submission" date="2025-09" db="UniProtKB">
        <authorList>
            <consortium name="Ensembl"/>
        </authorList>
    </citation>
    <scope>IDENTIFICATION</scope>
</reference>
<dbReference type="PANTHER" id="PTHR37984">
    <property type="entry name" value="PROTEIN CBG26694"/>
    <property type="match status" value="1"/>
</dbReference>
<keyword evidence="4" id="KW-1185">Reference proteome</keyword>
<name>A0A8C8DF64_ONCTS</name>
<dbReference type="GO" id="GO:0015074">
    <property type="term" value="P:DNA integration"/>
    <property type="evidence" value="ECO:0007669"/>
    <property type="project" value="InterPro"/>
</dbReference>
<protein>
    <recommendedName>
        <fullName evidence="2">Integrase catalytic domain-containing protein</fullName>
    </recommendedName>
</protein>
<dbReference type="PANTHER" id="PTHR37984:SF7">
    <property type="entry name" value="INTEGRASE CATALYTIC DOMAIN-CONTAINING PROTEIN"/>
    <property type="match status" value="1"/>
</dbReference>
<organism evidence="3 4">
    <name type="scientific">Oncorhynchus tshawytscha</name>
    <name type="common">Chinook salmon</name>
    <name type="synonym">Salmo tshawytscha</name>
    <dbReference type="NCBI Taxonomy" id="74940"/>
    <lineage>
        <taxon>Eukaryota</taxon>
        <taxon>Metazoa</taxon>
        <taxon>Chordata</taxon>
        <taxon>Craniata</taxon>
        <taxon>Vertebrata</taxon>
        <taxon>Euteleostomi</taxon>
        <taxon>Actinopterygii</taxon>
        <taxon>Neopterygii</taxon>
        <taxon>Teleostei</taxon>
        <taxon>Protacanthopterygii</taxon>
        <taxon>Salmoniformes</taxon>
        <taxon>Salmonidae</taxon>
        <taxon>Salmoninae</taxon>
        <taxon>Oncorhynchus</taxon>
    </lineage>
</organism>
<dbReference type="Ensembl" id="ENSOTST00005024339.2">
    <property type="protein sequence ID" value="ENSOTSP00005022460.1"/>
    <property type="gene ID" value="ENSOTSG00005010726.2"/>
</dbReference>
<dbReference type="InterPro" id="IPR001584">
    <property type="entry name" value="Integrase_cat-core"/>
</dbReference>
<evidence type="ECO:0000313" key="3">
    <source>
        <dbReference type="Ensembl" id="ENSOTSP00005022460.1"/>
    </source>
</evidence>
<feature type="domain" description="Integrase catalytic" evidence="2">
    <location>
        <begin position="1"/>
        <end position="110"/>
    </location>
</feature>
<dbReference type="PROSITE" id="PS50994">
    <property type="entry name" value="INTEGRASE"/>
    <property type="match status" value="1"/>
</dbReference>
<dbReference type="InterPro" id="IPR012337">
    <property type="entry name" value="RNaseH-like_sf"/>
</dbReference>
<dbReference type="AlphaFoldDB" id="A0A8C8DF64"/>
<dbReference type="Gene3D" id="3.30.420.10">
    <property type="entry name" value="Ribonuclease H-like superfamily/Ribonuclease H"/>
    <property type="match status" value="1"/>
</dbReference>
<dbReference type="InterPro" id="IPR050951">
    <property type="entry name" value="Retrovirus_Pol_polyprotein"/>
</dbReference>
<evidence type="ECO:0000259" key="2">
    <source>
        <dbReference type="PROSITE" id="PS50994"/>
    </source>
</evidence>
<dbReference type="SUPFAM" id="SSF53098">
    <property type="entry name" value="Ribonuclease H-like"/>
    <property type="match status" value="1"/>
</dbReference>
<proteinExistence type="predicted"/>
<feature type="region of interest" description="Disordered" evidence="1">
    <location>
        <begin position="196"/>
        <end position="236"/>
    </location>
</feature>
<reference evidence="3" key="1">
    <citation type="submission" date="2025-08" db="UniProtKB">
        <authorList>
            <consortium name="Ensembl"/>
        </authorList>
    </citation>
    <scope>IDENTIFICATION</scope>
</reference>
<feature type="compositionally biased region" description="Polar residues" evidence="1">
    <location>
        <begin position="196"/>
        <end position="208"/>
    </location>
</feature>
<accession>A0A8C8DF64</accession>
<dbReference type="InterPro" id="IPR036397">
    <property type="entry name" value="RNaseH_sf"/>
</dbReference>
<dbReference type="GO" id="GO:0003676">
    <property type="term" value="F:nucleic acid binding"/>
    <property type="evidence" value="ECO:0007669"/>
    <property type="project" value="InterPro"/>
</dbReference>